<comment type="catalytic activity">
    <reaction evidence="22">
        <text>a 5'-end (5'-triphosphoguanosine)-adenylyl-adenylyl-cytidylyl-adenosine in mRNA + S-adenosyl-L-methionine = a 5'-end (5'-triphosphoguanosine)-(2'-O-methyladenylyl)-adenylyl-cytidylyl-adenosine in mRNA + S-adenosyl-L-homocysteine + H(+)</text>
        <dbReference type="Rhea" id="RHEA:65380"/>
        <dbReference type="Rhea" id="RHEA-COMP:16797"/>
        <dbReference type="Rhea" id="RHEA-COMP:16801"/>
        <dbReference type="ChEBI" id="CHEBI:15378"/>
        <dbReference type="ChEBI" id="CHEBI:57856"/>
        <dbReference type="ChEBI" id="CHEBI:59789"/>
        <dbReference type="ChEBI" id="CHEBI:156482"/>
        <dbReference type="ChEBI" id="CHEBI:156484"/>
    </reaction>
</comment>
<protein>
    <recommendedName>
        <fullName evidence="21">Replicase</fullName>
        <ecNumber evidence="19">2.1.1.375</ecNumber>
        <ecNumber evidence="2">2.7.7.48</ecNumber>
        <ecNumber evidence="3">2.7.7.88</ecNumber>
    </recommendedName>
    <alternativeName>
        <fullName evidence="20">Transcriptase</fullName>
    </alternativeName>
</protein>
<evidence type="ECO:0000256" key="16">
    <source>
        <dbReference type="ARBA" id="ARBA00023268"/>
    </source>
</evidence>
<comment type="catalytic activity">
    <reaction evidence="24">
        <text>GTP + H2O = GDP + phosphate + H(+)</text>
        <dbReference type="Rhea" id="RHEA:19669"/>
        <dbReference type="ChEBI" id="CHEBI:15377"/>
        <dbReference type="ChEBI" id="CHEBI:15378"/>
        <dbReference type="ChEBI" id="CHEBI:37565"/>
        <dbReference type="ChEBI" id="CHEBI:43474"/>
        <dbReference type="ChEBI" id="CHEBI:58189"/>
    </reaction>
</comment>
<keyword evidence="15" id="KW-0506">mRNA capping</keyword>
<evidence type="ECO:0000256" key="14">
    <source>
        <dbReference type="ARBA" id="ARBA00022953"/>
    </source>
</evidence>
<dbReference type="EC" id="2.7.7.88" evidence="3"/>
<evidence type="ECO:0000256" key="9">
    <source>
        <dbReference type="ARBA" id="ARBA00022695"/>
    </source>
</evidence>
<evidence type="ECO:0000256" key="8">
    <source>
        <dbReference type="ARBA" id="ARBA00022691"/>
    </source>
</evidence>
<evidence type="ECO:0000256" key="7">
    <source>
        <dbReference type="ARBA" id="ARBA00022679"/>
    </source>
</evidence>
<keyword evidence="6" id="KW-0507">mRNA processing</keyword>
<keyword evidence="10" id="KW-0547">Nucleotide-binding</keyword>
<name>A0A1Z2RSW5_9MONO</name>
<evidence type="ECO:0000256" key="1">
    <source>
        <dbReference type="ARBA" id="ARBA00004328"/>
    </source>
</evidence>
<dbReference type="PROSITE" id="PS50526">
    <property type="entry name" value="RDRP_SSRNA_NEG_NONSEG"/>
    <property type="match status" value="1"/>
</dbReference>
<dbReference type="PROSITE" id="PS51590">
    <property type="entry name" value="SAM_MT_MNV_L"/>
    <property type="match status" value="1"/>
</dbReference>
<dbReference type="InterPro" id="IPR014023">
    <property type="entry name" value="Mononeg_RNA_pol_cat"/>
</dbReference>
<evidence type="ECO:0000256" key="10">
    <source>
        <dbReference type="ARBA" id="ARBA00022741"/>
    </source>
</evidence>
<dbReference type="Pfam" id="PF14318">
    <property type="entry name" value="Mononeg_mRNAcap"/>
    <property type="match status" value="1"/>
</dbReference>
<evidence type="ECO:0000259" key="25">
    <source>
        <dbReference type="PROSITE" id="PS50526"/>
    </source>
</evidence>
<keyword evidence="14" id="KW-0693">Viral RNA replication</keyword>
<evidence type="ECO:0000256" key="5">
    <source>
        <dbReference type="ARBA" id="ARBA00022603"/>
    </source>
</evidence>
<comment type="catalytic activity">
    <reaction evidence="23">
        <text>a 5'-end (5'-triphosphoguanosine)-adenylyl-adenylyl-cytidylyl-adenosine in mRNA + 2 S-adenosyl-L-methionine = a 5'-end (N(7)-methyl 5'-triphosphoguanosine)-(2'-O-methyladenylyl)-adenylyl-cytidylyl-adenosine in mRNA + 2 S-adenosyl-L-homocysteine + H(+)</text>
        <dbReference type="Rhea" id="RHEA:65376"/>
        <dbReference type="Rhea" id="RHEA-COMP:16797"/>
        <dbReference type="Rhea" id="RHEA-COMP:16798"/>
        <dbReference type="ChEBI" id="CHEBI:15378"/>
        <dbReference type="ChEBI" id="CHEBI:57856"/>
        <dbReference type="ChEBI" id="CHEBI:59789"/>
        <dbReference type="ChEBI" id="CHEBI:156483"/>
        <dbReference type="ChEBI" id="CHEBI:156484"/>
        <dbReference type="EC" id="2.1.1.375"/>
    </reaction>
</comment>
<organism evidence="27 28">
    <name type="scientific">Culex mononega-like virus 2</name>
    <dbReference type="NCBI Taxonomy" id="2010272"/>
    <lineage>
        <taxon>Viruses</taxon>
        <taxon>Riboviria</taxon>
        <taxon>Orthornavirae</taxon>
        <taxon>Negarnaviricota</taxon>
        <taxon>Haploviricotina</taxon>
        <taxon>Monjiviricetes</taxon>
        <taxon>Mononegavirales</taxon>
        <taxon>Xinmoviridae</taxon>
        <taxon>Doupovirus</taxon>
        <taxon>Doupovirus australiaense</taxon>
    </lineage>
</organism>
<dbReference type="GO" id="GO:0016787">
    <property type="term" value="F:hydrolase activity"/>
    <property type="evidence" value="ECO:0007669"/>
    <property type="project" value="UniProtKB-KW"/>
</dbReference>
<dbReference type="EC" id="2.7.7.48" evidence="2"/>
<keyword evidence="13" id="KW-0946">Virion</keyword>
<keyword evidence="9" id="KW-0548">Nucleotidyltransferase</keyword>
<evidence type="ECO:0000259" key="26">
    <source>
        <dbReference type="PROSITE" id="PS51590"/>
    </source>
</evidence>
<evidence type="ECO:0000256" key="18">
    <source>
        <dbReference type="ARBA" id="ARBA00024499"/>
    </source>
</evidence>
<dbReference type="Pfam" id="PF00946">
    <property type="entry name" value="Mononeg_RNA_pol"/>
    <property type="match status" value="1"/>
</dbReference>
<comment type="catalytic activity">
    <reaction evidence="18">
        <text>a 5'-end (5'-triphosphoguanosine)-(2'-O-methyladenylyl)-adenylyl-cytidylyl-adenosine in mRNA + S-adenosyl-L-methionine = a 5'-end (N(7)-methyl 5'-triphosphoguanosine)-(2'-O-methyladenylyl)-adenylyl-cytidylyl-adenosine in mRNA + S-adenosyl-L-homocysteine</text>
        <dbReference type="Rhea" id="RHEA:65440"/>
        <dbReference type="Rhea" id="RHEA-COMP:16798"/>
        <dbReference type="Rhea" id="RHEA-COMP:16801"/>
        <dbReference type="ChEBI" id="CHEBI:57856"/>
        <dbReference type="ChEBI" id="CHEBI:59789"/>
        <dbReference type="ChEBI" id="CHEBI:156482"/>
        <dbReference type="ChEBI" id="CHEBI:156483"/>
    </reaction>
</comment>
<keyword evidence="5" id="KW-0489">Methyltransferase</keyword>
<evidence type="ECO:0000256" key="12">
    <source>
        <dbReference type="ARBA" id="ARBA00022840"/>
    </source>
</evidence>
<keyword evidence="12" id="KW-0067">ATP-binding</keyword>
<evidence type="ECO:0000256" key="20">
    <source>
        <dbReference type="ARBA" id="ARBA00030436"/>
    </source>
</evidence>
<evidence type="ECO:0000256" key="11">
    <source>
        <dbReference type="ARBA" id="ARBA00022801"/>
    </source>
</evidence>
<evidence type="ECO:0000256" key="17">
    <source>
        <dbReference type="ARBA" id="ARBA00024494"/>
    </source>
</evidence>
<dbReference type="InterPro" id="IPR025786">
    <property type="entry name" value="Mononega_L_MeTrfase"/>
</dbReference>
<dbReference type="GO" id="GO:0005524">
    <property type="term" value="F:ATP binding"/>
    <property type="evidence" value="ECO:0007669"/>
    <property type="project" value="UniProtKB-KW"/>
</dbReference>
<keyword evidence="16" id="KW-0511">Multifunctional enzyme</keyword>
<keyword evidence="8" id="KW-0949">S-adenosyl-L-methionine</keyword>
<dbReference type="GO" id="GO:0044423">
    <property type="term" value="C:virion component"/>
    <property type="evidence" value="ECO:0007669"/>
    <property type="project" value="UniProtKB-KW"/>
</dbReference>
<dbReference type="EMBL" id="MF176247">
    <property type="protein sequence ID" value="ASA47292.1"/>
    <property type="molecule type" value="Genomic_RNA"/>
</dbReference>
<evidence type="ECO:0000256" key="3">
    <source>
        <dbReference type="ARBA" id="ARBA00012582"/>
    </source>
</evidence>
<keyword evidence="11" id="KW-0378">Hydrolase</keyword>
<comment type="catalytic activity">
    <reaction evidence="17">
        <text>a 5'-end triphospho-adenylyl-adenylyl-cytidylyl-adenosine in mRNA + GDP + H(+) = a 5'-end (5'-triphosphoguanosine)-adenylyl-adenylyl-cytidylyl-adenosine in mRNA + diphosphate</text>
        <dbReference type="Rhea" id="RHEA:65436"/>
        <dbReference type="Rhea" id="RHEA-COMP:16797"/>
        <dbReference type="Rhea" id="RHEA-COMP:16799"/>
        <dbReference type="ChEBI" id="CHEBI:15378"/>
        <dbReference type="ChEBI" id="CHEBI:33019"/>
        <dbReference type="ChEBI" id="CHEBI:58189"/>
        <dbReference type="ChEBI" id="CHEBI:156484"/>
        <dbReference type="ChEBI" id="CHEBI:156503"/>
        <dbReference type="EC" id="2.7.7.88"/>
    </reaction>
</comment>
<dbReference type="GO" id="GO:0004482">
    <property type="term" value="F:mRNA 5'-cap (guanine-N7-)-methyltransferase activity"/>
    <property type="evidence" value="ECO:0007669"/>
    <property type="project" value="InterPro"/>
</dbReference>
<evidence type="ECO:0000256" key="23">
    <source>
        <dbReference type="ARBA" id="ARBA00047370"/>
    </source>
</evidence>
<proteinExistence type="predicted"/>
<sequence length="2079" mass="236590">MYYDELEREAVEEDDDEECCGKAKQKKKPPRTQCVAGHLAAPIYNTDCEFLIETVRERKLQKSASIRRGRLCTRHYRLSRRLEEAESLVSIYEQADPISFIQTWVMNTVKKNVDHDFEICLNALLNLDLQKRTTMDPYIRGGLITEEEIRAANKRQITRVTEGVRALKGEYIAMRRAEYIKDKVCFKEIVEGDVINYCGVSIERDVGWFNRGTEKIIFPTNLFLCSLDKMQSMFGLKMYWVACDAEEKYEGQSILSEGSRIAVLLEGLRSVMGQDYFDFVGGWEALVVGKVVANSDDSGCTDLYECQKKEMGDLLTKYGKPRDLLEKLVPSTEIQNEVLLYLELTGMAKITGYPTLRAEKLLDQIRKYGTDPKREIRQEVLDDVMGVVRREICLNYRKIHHTYPVITEMPEELSFLERNTPCPKNQMKNYAQWSKVRFGKSLTFDYFFDESDLTKDSAIAVPRSKWHEMYDPCAFRHLYGKDPPPRSGDGGSTCRRVIDAYLVSEPDKVRKLIEQREAGKFNPDDHICVECGKECELKIDSGRAFTKQTADQRLIQTCMEANIANNIFPLVPQQSMVDGEIRNTKRIMSQVKDLLGPSEFLSIDFQKWCLNWRHASVVGIGEMYDELFGLKRLYRDSHLQFIGCDVFCNNRLTPPNYDAGGRPIPGDYYMNDFLGGMEGMHQKKWTHFCEAILILCLERSGIKGEIMGQGDNQVILLQYPKEAVNIADLRDNFLNNLELTLRNVGHKLKEKETWFSKHLHEYSKQRIYKGVAVSSGTKKASKIIPDINDGLFSLPSMGATLNTITEGIARASYTPDAAYFVNQFMYANLLCRYEVPFSKKDHTLSNNRRQELVRWCLQCPADFGGMPMSTYYTHSVRGHNDKITLWLHLAMVAKKYDPSLFDGMIRMWQLYPRSEVRGPLDRTRLYEDVYSLRVKSLPSAESKIRTLTLDFLKSDEVTNPMIKMLHEGDKAKPYEDVIIAVDQMRPVYPQLGHELLRNSNAGILRALQSKLTGTKTIENITRQRTGVSLVDLIDQKNKELIIALQLKINGKVNIPENESFFKKYDCPSSGAEHLRDESWKVPLVGVTQAVFTHQVTISSKDQAVEEGRTVGVEVRVSGELYDNPTRCFKVYGPLKPYVGGSTQVKLKKSSIDMIDKTSYTRAFQKLGILRSWMEMMRVPGLVLLIDQLMEEKKDLFRELPEGVTYDELLSTVTSGCIFHRLQSAVDHDTAIVNCLPCITGHFQHSSNPLAAMSAGGKDFSIYFQLLYVSNVVMLAQIGKEKQRHSQFYMMTFDCKTCTVELSNITIEAPLQTCAGTEALHKAAPQIVPGTILQDIRSIMSFQVGRVLAKNVDDNYTMAHVNTSTHSSEDPRKDTVSLNDLRQLDIKIVLTVMLTHSKRGRSMYESAESILSCHTEDRSFAFFAEKVLEAGMRGELFKILDIDIGEHSAVTTSMRMSGFIAGTGGKFLRRDKKYTVATSLMCEFRSDSDAGQSEVVRFCAKILHDTGKISASCVASVNRQLSHYRNYRLAKEVMGIEYIKVPLAQDEVITVWRSSDRESVNVYPSRTKVHITGNSSRYPVEEAGLYHTTRAASAEAIRTLFSESCTFQQLCYIARPLGFISTAGNKFVEAIIAIDMFNELQDLAIGSAGEDPYHIVSVAEGSGGTLSLLMKLFPGTKGMYNTLMKPSISCREVVGDNLPPAMYDAGIPEQDFCELDLLATGETDITTDHFFAKLKKSLRNKKVLVFTMDAESPTHGNNLEFLPILEAAIDGKPRIMLVKLFFLFNFEPYLTDIMNHYPDYEWLLFKPISSNPTGPEVYLVIKHRSLSSSSFKNMKTIWGRAKQYIGRSMNISYTDVKCHFEMATRISKLLGSLSPGKSMFMTNRFKRLFPEIGCSLYCRRFFDNICDEFDLLHNYEVGSPLLYTVLRNKGGTGMMEKLVRDIVFLHMYHAGKKNFLEIILDLMHVNVGDDLWKFRREPDQPFITRSVAFKSSFFSGWEDSKTYLREIPWVTPCDCSVEISVFPKTGTSLAMVIGDQLVRNVLITHNDLAGIRVNHDESLRVMSDPNRYAQKLALPRSRRR</sequence>
<dbReference type="InterPro" id="IPR026890">
    <property type="entry name" value="Mononeg_mRNAcap"/>
</dbReference>
<evidence type="ECO:0000256" key="22">
    <source>
        <dbReference type="ARBA" id="ARBA00047332"/>
    </source>
</evidence>
<evidence type="ECO:0000313" key="28">
    <source>
        <dbReference type="Proteomes" id="UP000272427"/>
    </source>
</evidence>
<evidence type="ECO:0000256" key="19">
    <source>
        <dbReference type="ARBA" id="ARBA00026099"/>
    </source>
</evidence>
<reference evidence="27" key="1">
    <citation type="journal article" date="2017" name="J. Virol.">
        <title>High Resolution Meta-Transcriptomics Reveals the Ecological Dynamics of Mosquito-Associated RNA Viruses in Western Australia.</title>
        <authorList>
            <person name="Shi M."/>
            <person name="Neville P."/>
            <person name="Nicholson J."/>
            <person name="Eden J.S."/>
            <person name="Imrie A."/>
            <person name="Holmes E.C."/>
        </authorList>
    </citation>
    <scope>NUCLEOTIDE SEQUENCE [LARGE SCALE GENOMIC DNA]</scope>
    <source>
        <strain evidence="27">Mos172gb89800</strain>
    </source>
</reference>
<evidence type="ECO:0000256" key="4">
    <source>
        <dbReference type="ARBA" id="ARBA00022484"/>
    </source>
</evidence>
<evidence type="ECO:0000256" key="21">
    <source>
        <dbReference type="ARBA" id="ARBA00031012"/>
    </source>
</evidence>
<evidence type="ECO:0000256" key="24">
    <source>
        <dbReference type="ARBA" id="ARBA00048548"/>
    </source>
</evidence>
<evidence type="ECO:0000256" key="13">
    <source>
        <dbReference type="ARBA" id="ARBA00022844"/>
    </source>
</evidence>
<dbReference type="GO" id="GO:0003968">
    <property type="term" value="F:RNA-directed RNA polymerase activity"/>
    <property type="evidence" value="ECO:0007669"/>
    <property type="project" value="UniProtKB-KW"/>
</dbReference>
<keyword evidence="4" id="KW-0696">RNA-directed RNA polymerase</keyword>
<comment type="subcellular location">
    <subcellularLocation>
        <location evidence="1">Virion</location>
    </subcellularLocation>
</comment>
<keyword evidence="7" id="KW-0808">Transferase</keyword>
<feature type="domain" description="Mononegavirus-type SAM-dependent 2'-O-MTase" evidence="26">
    <location>
        <begin position="1614"/>
        <end position="1819"/>
    </location>
</feature>
<evidence type="ECO:0000256" key="15">
    <source>
        <dbReference type="ARBA" id="ARBA00023042"/>
    </source>
</evidence>
<evidence type="ECO:0000313" key="27">
    <source>
        <dbReference type="EMBL" id="ASA47292.1"/>
    </source>
</evidence>
<feature type="domain" description="RdRp catalytic" evidence="25">
    <location>
        <begin position="597"/>
        <end position="770"/>
    </location>
</feature>
<accession>A0A1Z2RSW5</accession>
<dbReference type="EC" id="2.1.1.375" evidence="19"/>
<evidence type="ECO:0000256" key="2">
    <source>
        <dbReference type="ARBA" id="ARBA00012494"/>
    </source>
</evidence>
<evidence type="ECO:0000256" key="6">
    <source>
        <dbReference type="ARBA" id="ARBA00022664"/>
    </source>
</evidence>
<dbReference type="Proteomes" id="UP000272427">
    <property type="component" value="Segment"/>
</dbReference>